<feature type="transmembrane region" description="Helical" evidence="5">
    <location>
        <begin position="299"/>
        <end position="322"/>
    </location>
</feature>
<dbReference type="Pfam" id="PF01943">
    <property type="entry name" value="Polysacc_synt"/>
    <property type="match status" value="1"/>
</dbReference>
<sequence>MLIKWRPGKIAKGTLVMTLGISLRTLGQALVFIIAARALGIEEFGAYAAVLALAGAFGGFGGLGFQTILLRDVSRNPECFPEAWGRALFVICWSSFLLMGLYTVAAWALLPGTISWNVISSVGCAEIIFSPFYVAALKPYQSDERAVQCSWLMISQIIVRVAAVLALVALIHLLPQQSPLEIWGHLYALAAFITGTYTLVKVSFDFGLPQWTNCGKTFTQIHEGLLFALGGATLKLHADIDKTMIARLATLEGAGLYSAAYRIVEMATIPIMALMSIYQPRFFREAQEEHKNSSFIPWNIFPIPLCYVLLACPFIYIFSMWIPIILGNSFSTTVLAIKWLSFLPIISLPRIILQTKFFAYGFTKIAVLFFILGTMINIIINLLLIPSTGWKGAVIATYISESIIGLTLFFSAKKFLKKCQ</sequence>
<keyword evidence="3 5" id="KW-1133">Transmembrane helix</keyword>
<evidence type="ECO:0000256" key="5">
    <source>
        <dbReference type="SAM" id="Phobius"/>
    </source>
</evidence>
<proteinExistence type="predicted"/>
<feature type="transmembrane region" description="Helical" evidence="5">
    <location>
        <begin position="46"/>
        <end position="66"/>
    </location>
</feature>
<dbReference type="InterPro" id="IPR052556">
    <property type="entry name" value="PolySynth_Transporter"/>
</dbReference>
<dbReference type="Proteomes" id="UP000006365">
    <property type="component" value="Chromosome"/>
</dbReference>
<gene>
    <name evidence="6" type="ordered locus">Despr_2083</name>
</gene>
<dbReference type="PANTHER" id="PTHR43424:SF1">
    <property type="entry name" value="LOCUS PUTATIVE PROTEIN 1-RELATED"/>
    <property type="match status" value="1"/>
</dbReference>
<feature type="transmembrane region" description="Helical" evidence="5">
    <location>
        <begin position="116"/>
        <end position="136"/>
    </location>
</feature>
<feature type="transmembrane region" description="Helical" evidence="5">
    <location>
        <begin position="87"/>
        <end position="110"/>
    </location>
</feature>
<feature type="transmembrane region" description="Helical" evidence="5">
    <location>
        <begin position="182"/>
        <end position="200"/>
    </location>
</feature>
<keyword evidence="4 5" id="KW-0472">Membrane</keyword>
<evidence type="ECO:0000256" key="3">
    <source>
        <dbReference type="ARBA" id="ARBA00022989"/>
    </source>
</evidence>
<protein>
    <submittedName>
        <fullName evidence="6">Polysaccharide biosynthesis protein</fullName>
    </submittedName>
</protein>
<name>A0A7U3YMR7_DESPD</name>
<feature type="transmembrane region" description="Helical" evidence="5">
    <location>
        <begin position="392"/>
        <end position="412"/>
    </location>
</feature>
<evidence type="ECO:0000313" key="6">
    <source>
        <dbReference type="EMBL" id="ADW18231.1"/>
    </source>
</evidence>
<evidence type="ECO:0000256" key="2">
    <source>
        <dbReference type="ARBA" id="ARBA00022692"/>
    </source>
</evidence>
<reference evidence="6 7" key="1">
    <citation type="journal article" date="2011" name="Stand. Genomic Sci.">
        <title>Complete genome sequence of Desulfobulbus propionicus type strain (1pr3).</title>
        <authorList>
            <person name="Pagani I."/>
            <person name="Lapidus A."/>
            <person name="Nolan M."/>
            <person name="Lucas S."/>
            <person name="Hammon N."/>
            <person name="Deshpande S."/>
            <person name="Cheng J.F."/>
            <person name="Chertkov O."/>
            <person name="Davenport K."/>
            <person name="Tapia R."/>
            <person name="Han C."/>
            <person name="Goodwin L."/>
            <person name="Pitluck S."/>
            <person name="Liolios K."/>
            <person name="Mavromatis K."/>
            <person name="Ivanova N."/>
            <person name="Mikhailova N."/>
            <person name="Pati A."/>
            <person name="Chen A."/>
            <person name="Palaniappan K."/>
            <person name="Land M."/>
            <person name="Hauser L."/>
            <person name="Chang Y.J."/>
            <person name="Jeffries C.D."/>
            <person name="Detter J.C."/>
            <person name="Brambilla E."/>
            <person name="Kannan K.P."/>
            <person name="Djao O.D."/>
            <person name="Rohde M."/>
            <person name="Pukall R."/>
            <person name="Spring S."/>
            <person name="Goker M."/>
            <person name="Sikorski J."/>
            <person name="Woyke T."/>
            <person name="Bristow J."/>
            <person name="Eisen J.A."/>
            <person name="Markowitz V."/>
            <person name="Hugenholtz P."/>
            <person name="Kyrpides N.C."/>
            <person name="Klenk H.P."/>
        </authorList>
    </citation>
    <scope>NUCLEOTIDE SEQUENCE [LARGE SCALE GENOMIC DNA]</scope>
    <source>
        <strain evidence="7">ATCC 33891 / DSM 2032 / 1pr3</strain>
    </source>
</reference>
<keyword evidence="2 5" id="KW-0812">Transmembrane</keyword>
<dbReference type="PANTHER" id="PTHR43424">
    <property type="entry name" value="LOCUS PUTATIVE PROTEIN 1-RELATED"/>
    <property type="match status" value="1"/>
</dbReference>
<accession>A0A7U3YMR7</accession>
<feature type="transmembrane region" description="Helical" evidence="5">
    <location>
        <begin position="157"/>
        <end position="176"/>
    </location>
</feature>
<feature type="transmembrane region" description="Helical" evidence="5">
    <location>
        <begin position="365"/>
        <end position="386"/>
    </location>
</feature>
<comment type="subcellular location">
    <subcellularLocation>
        <location evidence="1">Membrane</location>
        <topology evidence="1">Multi-pass membrane protein</topology>
    </subcellularLocation>
</comment>
<feature type="transmembrane region" description="Helical" evidence="5">
    <location>
        <begin position="21"/>
        <end position="40"/>
    </location>
</feature>
<evidence type="ECO:0000313" key="7">
    <source>
        <dbReference type="Proteomes" id="UP000006365"/>
    </source>
</evidence>
<dbReference type="InterPro" id="IPR002797">
    <property type="entry name" value="Polysacc_synth"/>
</dbReference>
<dbReference type="AlphaFoldDB" id="A0A7U3YMR7"/>
<organism evidence="6 7">
    <name type="scientific">Desulfobulbus propionicus (strain ATCC 33891 / DSM 2032 / VKM B-1956 / 1pr3)</name>
    <dbReference type="NCBI Taxonomy" id="577650"/>
    <lineage>
        <taxon>Bacteria</taxon>
        <taxon>Pseudomonadati</taxon>
        <taxon>Thermodesulfobacteriota</taxon>
        <taxon>Desulfobulbia</taxon>
        <taxon>Desulfobulbales</taxon>
        <taxon>Desulfobulbaceae</taxon>
        <taxon>Desulfobulbus</taxon>
    </lineage>
</organism>
<feature type="transmembrane region" description="Helical" evidence="5">
    <location>
        <begin position="334"/>
        <end position="353"/>
    </location>
</feature>
<evidence type="ECO:0000256" key="1">
    <source>
        <dbReference type="ARBA" id="ARBA00004141"/>
    </source>
</evidence>
<dbReference type="GO" id="GO:0016020">
    <property type="term" value="C:membrane"/>
    <property type="evidence" value="ECO:0007669"/>
    <property type="project" value="UniProtKB-SubCell"/>
</dbReference>
<evidence type="ECO:0000256" key="4">
    <source>
        <dbReference type="ARBA" id="ARBA00023136"/>
    </source>
</evidence>
<dbReference type="KEGG" id="dpr:Despr_2083"/>
<keyword evidence="7" id="KW-1185">Reference proteome</keyword>
<dbReference type="EMBL" id="CP002364">
    <property type="protein sequence ID" value="ADW18231.1"/>
    <property type="molecule type" value="Genomic_DNA"/>
</dbReference>